<name>A0A974NEV7_9GAMM</name>
<comment type="similarity">
    <text evidence="2 7">Belongs to the FKBP-type PPIase family.</text>
</comment>
<keyword evidence="4 6" id="KW-0697">Rotamase</keyword>
<gene>
    <name evidence="11" type="ORF">JHT90_12520</name>
</gene>
<dbReference type="Pfam" id="PF01346">
    <property type="entry name" value="FKBP_N"/>
    <property type="match status" value="1"/>
</dbReference>
<dbReference type="GO" id="GO:0006457">
    <property type="term" value="P:protein folding"/>
    <property type="evidence" value="ECO:0007669"/>
    <property type="project" value="InterPro"/>
</dbReference>
<dbReference type="FunFam" id="3.10.50.40:FF:000045">
    <property type="entry name" value="Peptidyl-prolyl cis-trans isomerase"/>
    <property type="match status" value="1"/>
</dbReference>
<evidence type="ECO:0000256" key="6">
    <source>
        <dbReference type="PROSITE-ProRule" id="PRU00277"/>
    </source>
</evidence>
<keyword evidence="5 6" id="KW-0413">Isomerase</keyword>
<evidence type="ECO:0000256" key="3">
    <source>
        <dbReference type="ARBA" id="ARBA00022729"/>
    </source>
</evidence>
<dbReference type="InterPro" id="IPR046357">
    <property type="entry name" value="PPIase_dom_sf"/>
</dbReference>
<feature type="chain" id="PRO_5037501885" description="Peptidyl-prolyl cis-trans isomerase" evidence="9">
    <location>
        <begin position="20"/>
        <end position="270"/>
    </location>
</feature>
<dbReference type="EC" id="5.2.1.8" evidence="7"/>
<dbReference type="KEGG" id="eaz:JHT90_12520"/>
<keyword evidence="3 9" id="KW-0732">Signal</keyword>
<evidence type="ECO:0000256" key="4">
    <source>
        <dbReference type="ARBA" id="ARBA00023110"/>
    </source>
</evidence>
<evidence type="ECO:0000256" key="9">
    <source>
        <dbReference type="SAM" id="SignalP"/>
    </source>
</evidence>
<organism evidence="11 12">
    <name type="scientific">Entomomonas asaccharolytica</name>
    <dbReference type="NCBI Taxonomy" id="2785331"/>
    <lineage>
        <taxon>Bacteria</taxon>
        <taxon>Pseudomonadati</taxon>
        <taxon>Pseudomonadota</taxon>
        <taxon>Gammaproteobacteria</taxon>
        <taxon>Pseudomonadales</taxon>
        <taxon>Pseudomonadaceae</taxon>
        <taxon>Entomomonas</taxon>
    </lineage>
</organism>
<dbReference type="InterPro" id="IPR036944">
    <property type="entry name" value="PPIase_FKBP_N_sf"/>
</dbReference>
<dbReference type="NCBIfam" id="NF008602">
    <property type="entry name" value="PRK11570.1"/>
    <property type="match status" value="1"/>
</dbReference>
<reference evidence="11 12" key="1">
    <citation type="submission" date="2021-01" db="EMBL/GenBank/DDBJ databases">
        <title>Entomomonas sp. F2A isolated from a house cricket (Acheta domesticus).</title>
        <authorList>
            <person name="Spergser J."/>
            <person name="Busse H.-J."/>
        </authorList>
    </citation>
    <scope>NUCLEOTIDE SEQUENCE [LARGE SCALE GENOMIC DNA]</scope>
    <source>
        <strain evidence="11 12">F2A</strain>
    </source>
</reference>
<evidence type="ECO:0000313" key="12">
    <source>
        <dbReference type="Proteomes" id="UP000595278"/>
    </source>
</evidence>
<dbReference type="AlphaFoldDB" id="A0A974NEV7"/>
<proteinExistence type="inferred from homology"/>
<evidence type="ECO:0000256" key="1">
    <source>
        <dbReference type="ARBA" id="ARBA00000971"/>
    </source>
</evidence>
<feature type="domain" description="PPIase FKBP-type" evidence="10">
    <location>
        <begin position="163"/>
        <end position="249"/>
    </location>
</feature>
<feature type="region of interest" description="Disordered" evidence="8">
    <location>
        <begin position="24"/>
        <end position="48"/>
    </location>
</feature>
<dbReference type="InterPro" id="IPR000774">
    <property type="entry name" value="PPIase_FKBP_N"/>
</dbReference>
<evidence type="ECO:0000256" key="5">
    <source>
        <dbReference type="ARBA" id="ARBA00023235"/>
    </source>
</evidence>
<dbReference type="GO" id="GO:0003755">
    <property type="term" value="F:peptidyl-prolyl cis-trans isomerase activity"/>
    <property type="evidence" value="ECO:0007669"/>
    <property type="project" value="UniProtKB-UniRule"/>
</dbReference>
<dbReference type="RefSeq" id="WP_201091509.1">
    <property type="nucleotide sequence ID" value="NZ_CP067393.1"/>
</dbReference>
<evidence type="ECO:0000259" key="10">
    <source>
        <dbReference type="PROSITE" id="PS50059"/>
    </source>
</evidence>
<dbReference type="EMBL" id="CP067393">
    <property type="protein sequence ID" value="QQP85197.1"/>
    <property type="molecule type" value="Genomic_DNA"/>
</dbReference>
<accession>A0A974NEV7</accession>
<dbReference type="PROSITE" id="PS51257">
    <property type="entry name" value="PROKAR_LIPOPROTEIN"/>
    <property type="match status" value="1"/>
</dbReference>
<dbReference type="PROSITE" id="PS50059">
    <property type="entry name" value="FKBP_PPIASE"/>
    <property type="match status" value="1"/>
</dbReference>
<evidence type="ECO:0000313" key="11">
    <source>
        <dbReference type="EMBL" id="QQP85197.1"/>
    </source>
</evidence>
<evidence type="ECO:0000256" key="2">
    <source>
        <dbReference type="ARBA" id="ARBA00006577"/>
    </source>
</evidence>
<dbReference type="Proteomes" id="UP000595278">
    <property type="component" value="Chromosome"/>
</dbReference>
<comment type="catalytic activity">
    <reaction evidence="1 6 7">
        <text>[protein]-peptidylproline (omega=180) = [protein]-peptidylproline (omega=0)</text>
        <dbReference type="Rhea" id="RHEA:16237"/>
        <dbReference type="Rhea" id="RHEA-COMP:10747"/>
        <dbReference type="Rhea" id="RHEA-COMP:10748"/>
        <dbReference type="ChEBI" id="CHEBI:83833"/>
        <dbReference type="ChEBI" id="CHEBI:83834"/>
        <dbReference type="EC" id="5.2.1.8"/>
    </reaction>
</comment>
<dbReference type="PANTHER" id="PTHR43811:SF23">
    <property type="entry name" value="FKBP-TYPE 22 KDA PEPTIDYL-PROLYL CIS-TRANS ISOMERASE"/>
    <property type="match status" value="1"/>
</dbReference>
<keyword evidence="12" id="KW-1185">Reference proteome</keyword>
<dbReference type="SUPFAM" id="SSF54534">
    <property type="entry name" value="FKBP-like"/>
    <property type="match status" value="1"/>
</dbReference>
<evidence type="ECO:0000256" key="7">
    <source>
        <dbReference type="RuleBase" id="RU003915"/>
    </source>
</evidence>
<sequence>MKKNYLAVVVATLAFSLTACDSKSDTSKVADKPATAGVNSSVPAASSESSDQMKDVSYSIGYQFGKNLSVTRIKSFDTNEILAGLNDALADKDSKLSKEQIQTAMTVLEAEVQKIAAEESKAYEEKGKALLEENAKRDGVVTTKSGLQYEVVQKGTGAKPTEKDIVKVNYEGKLVDGKVFDSSIQRGEPVEFAVNTVIPGWVEALQLMQVGEKVKLYIPSELAYGANGVPPVIPPNSVLIFDVELLDIKKPDDKADTAKKAADSKESAKK</sequence>
<dbReference type="PANTHER" id="PTHR43811">
    <property type="entry name" value="FKBP-TYPE PEPTIDYL-PROLYL CIS-TRANS ISOMERASE FKPA"/>
    <property type="match status" value="1"/>
</dbReference>
<dbReference type="Gene3D" id="1.10.287.460">
    <property type="entry name" value="Peptidyl-prolyl cis-trans isomerase, FKBP-type, N-terminal domain"/>
    <property type="match status" value="1"/>
</dbReference>
<dbReference type="InterPro" id="IPR001179">
    <property type="entry name" value="PPIase_FKBP_dom"/>
</dbReference>
<feature type="signal peptide" evidence="9">
    <location>
        <begin position="1"/>
        <end position="19"/>
    </location>
</feature>
<protein>
    <recommendedName>
        <fullName evidence="7">Peptidyl-prolyl cis-trans isomerase</fullName>
        <ecNumber evidence="7">5.2.1.8</ecNumber>
    </recommendedName>
</protein>
<dbReference type="Gene3D" id="3.10.50.40">
    <property type="match status" value="1"/>
</dbReference>
<evidence type="ECO:0000256" key="8">
    <source>
        <dbReference type="SAM" id="MobiDB-lite"/>
    </source>
</evidence>
<dbReference type="Pfam" id="PF00254">
    <property type="entry name" value="FKBP_C"/>
    <property type="match status" value="1"/>
</dbReference>